<dbReference type="RefSeq" id="XP_016610960.1">
    <property type="nucleotide sequence ID" value="XM_016750306.1"/>
</dbReference>
<gene>
    <name evidence="2" type="ORF">SPPG_02002</name>
</gene>
<accession>A0A0L0HNB9</accession>
<keyword evidence="3" id="KW-1185">Reference proteome</keyword>
<name>A0A0L0HNB9_SPIPD</name>
<protein>
    <submittedName>
        <fullName evidence="2">Uncharacterized protein</fullName>
    </submittedName>
</protein>
<feature type="region of interest" description="Disordered" evidence="1">
    <location>
        <begin position="27"/>
        <end position="150"/>
    </location>
</feature>
<dbReference type="EMBL" id="KQ257452">
    <property type="protein sequence ID" value="KND02921.1"/>
    <property type="molecule type" value="Genomic_DNA"/>
</dbReference>
<evidence type="ECO:0000313" key="3">
    <source>
        <dbReference type="Proteomes" id="UP000053201"/>
    </source>
</evidence>
<proteinExistence type="predicted"/>
<evidence type="ECO:0000256" key="1">
    <source>
        <dbReference type="SAM" id="MobiDB-lite"/>
    </source>
</evidence>
<sequence length="150" mass="16436">MDENVEDIRAKAEVSVGLVRQLVSSWLPKPSPSEREKQPSVKTSVTALYSGDPAASKRQAQLKRKLVGNVGSNGAVSLDPNGRGEADSRLEGSEKRKPVEQKVGDDEEELLHRLATSSKAIKKPRDVLSSYLDREKIGKKKKKKKSASTQ</sequence>
<dbReference type="GeneID" id="27685626"/>
<dbReference type="OrthoDB" id="2126468at2759"/>
<dbReference type="VEuPathDB" id="FungiDB:SPPG_02002"/>
<dbReference type="AlphaFoldDB" id="A0A0L0HNB9"/>
<dbReference type="InParanoid" id="A0A0L0HNB9"/>
<evidence type="ECO:0000313" key="2">
    <source>
        <dbReference type="EMBL" id="KND02921.1"/>
    </source>
</evidence>
<dbReference type="Proteomes" id="UP000053201">
    <property type="component" value="Unassembled WGS sequence"/>
</dbReference>
<feature type="compositionally biased region" description="Basic and acidic residues" evidence="1">
    <location>
        <begin position="82"/>
        <end position="104"/>
    </location>
</feature>
<reference evidence="2 3" key="1">
    <citation type="submission" date="2009-08" db="EMBL/GenBank/DDBJ databases">
        <title>The Genome Sequence of Spizellomyces punctatus strain DAOM BR117.</title>
        <authorList>
            <consortium name="The Broad Institute Genome Sequencing Platform"/>
            <person name="Russ C."/>
            <person name="Cuomo C."/>
            <person name="Shea T."/>
            <person name="Young S.K."/>
            <person name="Zeng Q."/>
            <person name="Koehrsen M."/>
            <person name="Haas B."/>
            <person name="Borodovsky M."/>
            <person name="Guigo R."/>
            <person name="Alvarado L."/>
            <person name="Berlin A."/>
            <person name="Bochicchio J."/>
            <person name="Borenstein D."/>
            <person name="Chapman S."/>
            <person name="Chen Z."/>
            <person name="Engels R."/>
            <person name="Freedman E."/>
            <person name="Gellesch M."/>
            <person name="Goldberg J."/>
            <person name="Griggs A."/>
            <person name="Gujja S."/>
            <person name="Heiman D."/>
            <person name="Hepburn T."/>
            <person name="Howarth C."/>
            <person name="Jen D."/>
            <person name="Larson L."/>
            <person name="Lewis B."/>
            <person name="Mehta T."/>
            <person name="Park D."/>
            <person name="Pearson M."/>
            <person name="Roberts A."/>
            <person name="Saif S."/>
            <person name="Shenoy N."/>
            <person name="Sisk P."/>
            <person name="Stolte C."/>
            <person name="Sykes S."/>
            <person name="Thomson T."/>
            <person name="Walk T."/>
            <person name="White J."/>
            <person name="Yandava C."/>
            <person name="Burger G."/>
            <person name="Gray M.W."/>
            <person name="Holland P.W.H."/>
            <person name="King N."/>
            <person name="Lang F.B.F."/>
            <person name="Roger A.J."/>
            <person name="Ruiz-Trillo I."/>
            <person name="Lander E."/>
            <person name="Nusbaum C."/>
        </authorList>
    </citation>
    <scope>NUCLEOTIDE SEQUENCE [LARGE SCALE GENOMIC DNA]</scope>
    <source>
        <strain evidence="2 3">DAOM BR117</strain>
    </source>
</reference>
<feature type="compositionally biased region" description="Basic residues" evidence="1">
    <location>
        <begin position="137"/>
        <end position="150"/>
    </location>
</feature>
<organism evidence="2 3">
    <name type="scientific">Spizellomyces punctatus (strain DAOM BR117)</name>
    <dbReference type="NCBI Taxonomy" id="645134"/>
    <lineage>
        <taxon>Eukaryota</taxon>
        <taxon>Fungi</taxon>
        <taxon>Fungi incertae sedis</taxon>
        <taxon>Chytridiomycota</taxon>
        <taxon>Chytridiomycota incertae sedis</taxon>
        <taxon>Chytridiomycetes</taxon>
        <taxon>Spizellomycetales</taxon>
        <taxon>Spizellomycetaceae</taxon>
        <taxon>Spizellomyces</taxon>
    </lineage>
</organism>